<dbReference type="Gene3D" id="1.10.10.60">
    <property type="entry name" value="Homeodomain-like"/>
    <property type="match status" value="1"/>
</dbReference>
<keyword evidence="1" id="KW-0805">Transcription regulation</keyword>
<dbReference type="InterPro" id="IPR009057">
    <property type="entry name" value="Homeodomain-like_sf"/>
</dbReference>
<proteinExistence type="predicted"/>
<dbReference type="InterPro" id="IPR036271">
    <property type="entry name" value="Tet_transcr_reg_TetR-rel_C_sf"/>
</dbReference>
<evidence type="ECO:0000256" key="3">
    <source>
        <dbReference type="ARBA" id="ARBA00023163"/>
    </source>
</evidence>
<dbReference type="Proteomes" id="UP000324065">
    <property type="component" value="Unassembled WGS sequence"/>
</dbReference>
<dbReference type="SUPFAM" id="SSF48498">
    <property type="entry name" value="Tetracyclin repressor-like, C-terminal domain"/>
    <property type="match status" value="1"/>
</dbReference>
<evidence type="ECO:0000313" key="7">
    <source>
        <dbReference type="Proteomes" id="UP000324065"/>
    </source>
</evidence>
<dbReference type="PANTHER" id="PTHR47506">
    <property type="entry name" value="TRANSCRIPTIONAL REGULATORY PROTEIN"/>
    <property type="match status" value="1"/>
</dbReference>
<organism evidence="6 7">
    <name type="scientific">Roseospira marina</name>
    <dbReference type="NCBI Taxonomy" id="140057"/>
    <lineage>
        <taxon>Bacteria</taxon>
        <taxon>Pseudomonadati</taxon>
        <taxon>Pseudomonadota</taxon>
        <taxon>Alphaproteobacteria</taxon>
        <taxon>Rhodospirillales</taxon>
        <taxon>Rhodospirillaceae</taxon>
        <taxon>Roseospira</taxon>
    </lineage>
</organism>
<evidence type="ECO:0000259" key="5">
    <source>
        <dbReference type="PROSITE" id="PS50977"/>
    </source>
</evidence>
<dbReference type="InterPro" id="IPR011075">
    <property type="entry name" value="TetR_C"/>
</dbReference>
<feature type="DNA-binding region" description="H-T-H motif" evidence="4">
    <location>
        <begin position="29"/>
        <end position="48"/>
    </location>
</feature>
<evidence type="ECO:0000256" key="1">
    <source>
        <dbReference type="ARBA" id="ARBA00023015"/>
    </source>
</evidence>
<dbReference type="GO" id="GO:0003677">
    <property type="term" value="F:DNA binding"/>
    <property type="evidence" value="ECO:0007669"/>
    <property type="project" value="UniProtKB-UniRule"/>
</dbReference>
<dbReference type="RefSeq" id="WP_150063124.1">
    <property type="nucleotide sequence ID" value="NZ_JACHII010000004.1"/>
</dbReference>
<accession>A0A5M6I9E0</accession>
<dbReference type="Pfam" id="PF00440">
    <property type="entry name" value="TetR_N"/>
    <property type="match status" value="1"/>
</dbReference>
<dbReference type="AlphaFoldDB" id="A0A5M6I9E0"/>
<gene>
    <name evidence="6" type="ORF">F1188_14375</name>
</gene>
<evidence type="ECO:0000313" key="6">
    <source>
        <dbReference type="EMBL" id="KAA5604792.1"/>
    </source>
</evidence>
<feature type="domain" description="HTH tetR-type" evidence="5">
    <location>
        <begin position="6"/>
        <end position="66"/>
    </location>
</feature>
<evidence type="ECO:0000256" key="4">
    <source>
        <dbReference type="PROSITE-ProRule" id="PRU00335"/>
    </source>
</evidence>
<dbReference type="Gene3D" id="1.10.357.10">
    <property type="entry name" value="Tetracycline Repressor, domain 2"/>
    <property type="match status" value="1"/>
</dbReference>
<keyword evidence="2 4" id="KW-0238">DNA-binding</keyword>
<comment type="caution">
    <text evidence="6">The sequence shown here is derived from an EMBL/GenBank/DDBJ whole genome shotgun (WGS) entry which is preliminary data.</text>
</comment>
<keyword evidence="7" id="KW-1185">Reference proteome</keyword>
<name>A0A5M6I9E0_9PROT</name>
<sequence length="215" mass="23263">MPRPRGFDIDVALERALETFWRHGFAATSLPALLDAMEIGRSSFYETFGGKRELFEAVLDQYEARVTAQVLTAVERPGPIRGVLRDLAQDLVERALSDGGKGCLVGNTSVELGPHDLELRAWVARSMTRVETALETRLSVAQQDGDLDAGADTRQIARTMVATFHGLRIVAKARPDRAILEDIAGGVVALLDAPATRAPEAMRVDDEVPTGATLA</sequence>
<dbReference type="OrthoDB" id="9795242at2"/>
<reference evidence="6 7" key="1">
    <citation type="submission" date="2019-09" db="EMBL/GenBank/DDBJ databases">
        <title>Genome sequence of Roseospira marina, one of the more divergent members of the non-sulfur purple photosynthetic bacterial family, the Rhodospirillaceae.</title>
        <authorList>
            <person name="Meyer T."/>
            <person name="Kyndt J."/>
        </authorList>
    </citation>
    <scope>NUCLEOTIDE SEQUENCE [LARGE SCALE GENOMIC DNA]</scope>
    <source>
        <strain evidence="6 7">DSM 15113</strain>
    </source>
</reference>
<evidence type="ECO:0000256" key="2">
    <source>
        <dbReference type="ARBA" id="ARBA00023125"/>
    </source>
</evidence>
<dbReference type="SUPFAM" id="SSF46689">
    <property type="entry name" value="Homeodomain-like"/>
    <property type="match status" value="1"/>
</dbReference>
<protein>
    <submittedName>
        <fullName evidence="6">Helix-turn-helix transcriptional regulator</fullName>
    </submittedName>
</protein>
<dbReference type="EMBL" id="VWPJ01000014">
    <property type="protein sequence ID" value="KAA5604792.1"/>
    <property type="molecule type" value="Genomic_DNA"/>
</dbReference>
<dbReference type="Pfam" id="PF16925">
    <property type="entry name" value="TetR_C_13"/>
    <property type="match status" value="1"/>
</dbReference>
<dbReference type="PANTHER" id="PTHR47506:SF1">
    <property type="entry name" value="HTH-TYPE TRANSCRIPTIONAL REGULATOR YJDC"/>
    <property type="match status" value="1"/>
</dbReference>
<dbReference type="InterPro" id="IPR001647">
    <property type="entry name" value="HTH_TetR"/>
</dbReference>
<dbReference type="PROSITE" id="PS50977">
    <property type="entry name" value="HTH_TETR_2"/>
    <property type="match status" value="1"/>
</dbReference>
<keyword evidence="3" id="KW-0804">Transcription</keyword>